<evidence type="ECO:0000256" key="1">
    <source>
        <dbReference type="SAM" id="SignalP"/>
    </source>
</evidence>
<dbReference type="OrthoDB" id="6705587at2"/>
<keyword evidence="1" id="KW-0732">Signal</keyword>
<dbReference type="EMBL" id="SNTY01000036">
    <property type="protein sequence ID" value="TEU25593.1"/>
    <property type="molecule type" value="Genomic_DNA"/>
</dbReference>
<keyword evidence="3" id="KW-1185">Reference proteome</keyword>
<evidence type="ECO:0008006" key="4">
    <source>
        <dbReference type="Google" id="ProtNLM"/>
    </source>
</evidence>
<organism evidence="2 3">
    <name type="scientific">Alkanindiges illinoisensis</name>
    <dbReference type="NCBI Taxonomy" id="197183"/>
    <lineage>
        <taxon>Bacteria</taxon>
        <taxon>Pseudomonadati</taxon>
        <taxon>Pseudomonadota</taxon>
        <taxon>Gammaproteobacteria</taxon>
        <taxon>Moraxellales</taxon>
        <taxon>Moraxellaceae</taxon>
        <taxon>Alkanindiges</taxon>
    </lineage>
</organism>
<dbReference type="PROSITE" id="PS51257">
    <property type="entry name" value="PROKAR_LIPOPROTEIN"/>
    <property type="match status" value="1"/>
</dbReference>
<evidence type="ECO:0000313" key="2">
    <source>
        <dbReference type="EMBL" id="TEU25593.1"/>
    </source>
</evidence>
<dbReference type="STRING" id="1120977.GCA_000619845_02165"/>
<sequence length="132" mass="14192">MTKLIVLAGAVVSLLLSSCAKTNHDAPAELSDNNKVKSEIAEQVHSNTVSTLNHSCANLDLNTLIGFTEGTVEASCQPVRDFHLKQFKCSVSQNAFGAELDAIVLKTDQLSVFAYASSKDCQHAVEIRNANE</sequence>
<name>A0A4Y7XBA1_9GAMM</name>
<gene>
    <name evidence="2" type="ORF">E2B99_09525</name>
</gene>
<evidence type="ECO:0000313" key="3">
    <source>
        <dbReference type="Proteomes" id="UP000297834"/>
    </source>
</evidence>
<comment type="caution">
    <text evidence="2">The sequence shown here is derived from an EMBL/GenBank/DDBJ whole genome shotgun (WGS) entry which is preliminary data.</text>
</comment>
<feature type="chain" id="PRO_5021265869" description="Lipoprotein" evidence="1">
    <location>
        <begin position="23"/>
        <end position="132"/>
    </location>
</feature>
<dbReference type="AlphaFoldDB" id="A0A4Y7XBA1"/>
<reference evidence="2 3" key="1">
    <citation type="submission" date="2019-03" db="EMBL/GenBank/DDBJ databases">
        <title>Alkanindiges illinoisensis: a potential pathogenic isolated from ascites of a gastric cancer patient with abdominal metastasis.</title>
        <authorList>
            <person name="Hu X."/>
            <person name="Yang B."/>
            <person name="Yan X."/>
            <person name="Lin L."/>
            <person name="Zhao H."/>
            <person name="Zhou F."/>
            <person name="Su B."/>
            <person name="Chen J."/>
            <person name="Rui Y."/>
            <person name="Wang Q."/>
            <person name="Zheng L."/>
        </authorList>
    </citation>
    <scope>NUCLEOTIDE SEQUENCE [LARGE SCALE GENOMIC DNA]</scope>
    <source>
        <strain evidence="2 3">NFYY 23406</strain>
    </source>
</reference>
<protein>
    <recommendedName>
        <fullName evidence="4">Lipoprotein</fullName>
    </recommendedName>
</protein>
<dbReference type="Proteomes" id="UP000297834">
    <property type="component" value="Unassembled WGS sequence"/>
</dbReference>
<accession>A0A4Y7XBA1</accession>
<feature type="signal peptide" evidence="1">
    <location>
        <begin position="1"/>
        <end position="22"/>
    </location>
</feature>
<proteinExistence type="predicted"/>
<dbReference type="RefSeq" id="WP_134244743.1">
    <property type="nucleotide sequence ID" value="NZ_SNTY01000036.1"/>
</dbReference>